<dbReference type="Proteomes" id="UP001497392">
    <property type="component" value="Unassembled WGS sequence"/>
</dbReference>
<protein>
    <submittedName>
        <fullName evidence="2">G8848 protein</fullName>
    </submittedName>
</protein>
<dbReference type="EMBL" id="CAXHTA020000015">
    <property type="protein sequence ID" value="CAL5226037.1"/>
    <property type="molecule type" value="Genomic_DNA"/>
</dbReference>
<name>A0ABP1G411_9CHLO</name>
<feature type="region of interest" description="Disordered" evidence="1">
    <location>
        <begin position="280"/>
        <end position="326"/>
    </location>
</feature>
<evidence type="ECO:0000313" key="3">
    <source>
        <dbReference type="Proteomes" id="UP001497392"/>
    </source>
</evidence>
<evidence type="ECO:0000313" key="2">
    <source>
        <dbReference type="EMBL" id="CAL5226037.1"/>
    </source>
</evidence>
<feature type="region of interest" description="Disordered" evidence="1">
    <location>
        <begin position="350"/>
        <end position="370"/>
    </location>
</feature>
<organism evidence="2 3">
    <name type="scientific">Coccomyxa viridis</name>
    <dbReference type="NCBI Taxonomy" id="1274662"/>
    <lineage>
        <taxon>Eukaryota</taxon>
        <taxon>Viridiplantae</taxon>
        <taxon>Chlorophyta</taxon>
        <taxon>core chlorophytes</taxon>
        <taxon>Trebouxiophyceae</taxon>
        <taxon>Trebouxiophyceae incertae sedis</taxon>
        <taxon>Coccomyxaceae</taxon>
        <taxon>Coccomyxa</taxon>
    </lineage>
</organism>
<feature type="compositionally biased region" description="Low complexity" evidence="1">
    <location>
        <begin position="303"/>
        <end position="316"/>
    </location>
</feature>
<reference evidence="2 3" key="1">
    <citation type="submission" date="2024-06" db="EMBL/GenBank/DDBJ databases">
        <authorList>
            <person name="Kraege A."/>
            <person name="Thomma B."/>
        </authorList>
    </citation>
    <scope>NUCLEOTIDE SEQUENCE [LARGE SCALE GENOMIC DNA]</scope>
</reference>
<evidence type="ECO:0000256" key="1">
    <source>
        <dbReference type="SAM" id="MobiDB-lite"/>
    </source>
</evidence>
<keyword evidence="3" id="KW-1185">Reference proteome</keyword>
<accession>A0ABP1G411</accession>
<feature type="compositionally biased region" description="Polar residues" evidence="1">
    <location>
        <begin position="352"/>
        <end position="370"/>
    </location>
</feature>
<gene>
    <name evidence="2" type="primary">g8848</name>
    <name evidence="2" type="ORF">VP750_LOCUS7943</name>
</gene>
<comment type="caution">
    <text evidence="2">The sequence shown here is derived from an EMBL/GenBank/DDBJ whole genome shotgun (WGS) entry which is preliminary data.</text>
</comment>
<proteinExistence type="predicted"/>
<sequence length="418" mass="43602">MISSSSDAILLGGQEGIADPDLSSDGIPDPSVTLLYKWNSTCGATIQMDVNGTMTVFLAPISVGNSTKRCAANENTSCAVDIDTLDPTVDYGVYGMLDAFQMRPVYYNFTAIFQGCSSPLSHAAAAQPPIACPWGRYNSDFILGNRPYVAAAMIGATYVSYNISLYATIPSPNNVNLMPVKAMVMTGSNFSDFQTDSAGGPQNAVPYSVPGSACAPQPDNRCLAQLALDPIDDIYFVVAFLDETAFAQKYPRYRLQPHMLGVLLVSYCSAGNGGTCSTEALQDVPLNSPLRPSNDTSSDDSDAGAPAPAAALPPSATGIGRPSSFTKPAIFTGGPPAWGNVTGAVSPPLPSVNGTLTSKAPRNSTGRNDTMASDVSQQQAVQQLLGGILGLNLTDSTNSTSDNLRSNSTIISDNSLFG</sequence>